<dbReference type="RefSeq" id="WP_034712509.1">
    <property type="nucleotide sequence ID" value="NZ_JPRH01000005.1"/>
</dbReference>
<comment type="caution">
    <text evidence="1">The sequence shown here is derived from an EMBL/GenBank/DDBJ whole genome shotgun (WGS) entry which is preliminary data.</text>
</comment>
<organism evidence="1 2">
    <name type="scientific">Chryseobacterium soli</name>
    <dbReference type="NCBI Taxonomy" id="445961"/>
    <lineage>
        <taxon>Bacteria</taxon>
        <taxon>Pseudomonadati</taxon>
        <taxon>Bacteroidota</taxon>
        <taxon>Flavobacteriia</taxon>
        <taxon>Flavobacteriales</taxon>
        <taxon>Weeksellaceae</taxon>
        <taxon>Chryseobacterium group</taxon>
        <taxon>Chryseobacterium</taxon>
    </lineage>
</organism>
<reference evidence="1 2" key="1">
    <citation type="submission" date="2014-07" db="EMBL/GenBank/DDBJ databases">
        <title>Genome of Chryseobacterium soli DSM 19298.</title>
        <authorList>
            <person name="Stropko S.J."/>
            <person name="Pipes S.E."/>
            <person name="Newman J."/>
        </authorList>
    </citation>
    <scope>NUCLEOTIDE SEQUENCE [LARGE SCALE GENOMIC DNA]</scope>
    <source>
        <strain evidence="1 2">DSM 19298</strain>
    </source>
</reference>
<dbReference type="STRING" id="445961.IW15_14815"/>
<dbReference type="EMBL" id="JPRH01000005">
    <property type="protein sequence ID" value="KFF11950.1"/>
    <property type="molecule type" value="Genomic_DNA"/>
</dbReference>
<dbReference type="OrthoDB" id="978006at2"/>
<name>A0A086A5I6_9FLAO</name>
<proteinExistence type="predicted"/>
<sequence length="216" mass="24903">MKNITTAFLIFLISFCYSQQEVSYQMNTSATKGEALKYSDIQGSPYLNDNFSPAKATCCNEIMPMRYDTYTDEIEYKKEGTVYTLLKESPYTRIEFTNPKLVLTLEDIDHKPGYFIVLADGKNSLLKKITTKIEAPSGNKNPVSFAKKDTNSSFRRDEPVYYVKTEKGTYRLLKNKKDILDLYPDKTAELNSFFDSNKIKFNKEESLIKLISFLNK</sequence>
<accession>A0A086A5I6</accession>
<dbReference type="eggNOG" id="ENOG50333JQ">
    <property type="taxonomic scope" value="Bacteria"/>
</dbReference>
<protein>
    <submittedName>
        <fullName evidence="1">Uncharacterized protein</fullName>
    </submittedName>
</protein>
<keyword evidence="2" id="KW-1185">Reference proteome</keyword>
<dbReference type="AlphaFoldDB" id="A0A086A5I6"/>
<evidence type="ECO:0000313" key="1">
    <source>
        <dbReference type="EMBL" id="KFF11950.1"/>
    </source>
</evidence>
<gene>
    <name evidence="1" type="ORF">IW15_14815</name>
</gene>
<evidence type="ECO:0000313" key="2">
    <source>
        <dbReference type="Proteomes" id="UP000028705"/>
    </source>
</evidence>
<dbReference type="Proteomes" id="UP000028705">
    <property type="component" value="Unassembled WGS sequence"/>
</dbReference>